<dbReference type="InterPro" id="IPR049215">
    <property type="entry name" value="DUF6809"/>
</dbReference>
<feature type="region of interest" description="Disordered" evidence="1">
    <location>
        <begin position="1"/>
        <end position="21"/>
    </location>
</feature>
<dbReference type="Pfam" id="PF20648">
    <property type="entry name" value="DUF6809"/>
    <property type="match status" value="1"/>
</dbReference>
<dbReference type="Proteomes" id="UP000824093">
    <property type="component" value="Unassembled WGS sequence"/>
</dbReference>
<dbReference type="AlphaFoldDB" id="A0A9D1LZU2"/>
<sequence>MEKEILSRLYETTNGRKPTKEYNNLNKELQKVKEEFLKEVGEDKRAELEHLTDIIYEMNSILGKEDFCNGFSTAVRLYIESTYNNDKGDDQE</sequence>
<reference evidence="2" key="2">
    <citation type="journal article" date="2021" name="PeerJ">
        <title>Extensive microbial diversity within the chicken gut microbiome revealed by metagenomics and culture.</title>
        <authorList>
            <person name="Gilroy R."/>
            <person name="Ravi A."/>
            <person name="Getino M."/>
            <person name="Pursley I."/>
            <person name="Horton D.L."/>
            <person name="Alikhan N.F."/>
            <person name="Baker D."/>
            <person name="Gharbi K."/>
            <person name="Hall N."/>
            <person name="Watson M."/>
            <person name="Adriaenssens E.M."/>
            <person name="Foster-Nyarko E."/>
            <person name="Jarju S."/>
            <person name="Secka A."/>
            <person name="Antonio M."/>
            <person name="Oren A."/>
            <person name="Chaudhuri R.R."/>
            <person name="La Ragione R."/>
            <person name="Hildebrand F."/>
            <person name="Pallen M.J."/>
        </authorList>
    </citation>
    <scope>NUCLEOTIDE SEQUENCE</scope>
    <source>
        <strain evidence="2">CHK195-15760</strain>
    </source>
</reference>
<name>A0A9D1LZU2_9FIRM</name>
<evidence type="ECO:0000256" key="1">
    <source>
        <dbReference type="SAM" id="MobiDB-lite"/>
    </source>
</evidence>
<dbReference type="EMBL" id="DVNH01000003">
    <property type="protein sequence ID" value="HIU51046.1"/>
    <property type="molecule type" value="Genomic_DNA"/>
</dbReference>
<proteinExistence type="predicted"/>
<gene>
    <name evidence="2" type="ORF">IAB70_00205</name>
</gene>
<reference evidence="2" key="1">
    <citation type="submission" date="2020-10" db="EMBL/GenBank/DDBJ databases">
        <authorList>
            <person name="Gilroy R."/>
        </authorList>
    </citation>
    <scope>NUCLEOTIDE SEQUENCE</scope>
    <source>
        <strain evidence="2">CHK195-15760</strain>
    </source>
</reference>
<protein>
    <submittedName>
        <fullName evidence="2">Uncharacterized protein</fullName>
    </submittedName>
</protein>
<accession>A0A9D1LZU2</accession>
<evidence type="ECO:0000313" key="2">
    <source>
        <dbReference type="EMBL" id="HIU51046.1"/>
    </source>
</evidence>
<feature type="compositionally biased region" description="Polar residues" evidence="1">
    <location>
        <begin position="10"/>
        <end position="21"/>
    </location>
</feature>
<evidence type="ECO:0000313" key="3">
    <source>
        <dbReference type="Proteomes" id="UP000824093"/>
    </source>
</evidence>
<comment type="caution">
    <text evidence="2">The sequence shown here is derived from an EMBL/GenBank/DDBJ whole genome shotgun (WGS) entry which is preliminary data.</text>
</comment>
<organism evidence="2 3">
    <name type="scientific">Candidatus Merdicola faecigallinarum</name>
    <dbReference type="NCBI Taxonomy" id="2840862"/>
    <lineage>
        <taxon>Bacteria</taxon>
        <taxon>Bacillati</taxon>
        <taxon>Bacillota</taxon>
        <taxon>Clostridia</taxon>
        <taxon>Candidatus Merdicola</taxon>
    </lineage>
</organism>